<evidence type="ECO:0000313" key="2">
    <source>
        <dbReference type="Proteomes" id="UP000887116"/>
    </source>
</evidence>
<gene>
    <name evidence="1" type="ORF">TNCT_215261</name>
</gene>
<dbReference type="EMBL" id="BMAO01004205">
    <property type="protein sequence ID" value="GFQ93095.1"/>
    <property type="molecule type" value="Genomic_DNA"/>
</dbReference>
<dbReference type="Proteomes" id="UP000887116">
    <property type="component" value="Unassembled WGS sequence"/>
</dbReference>
<sequence length="87" mass="10309">MQYGQENVPIAISVDSLRTILTTRKYPKFRIPRQNFLHRLMSDQPIKSTPRPLYSFSKFHLWHYTVNSKMFYMQLPDPIIGLPDSIP</sequence>
<organism evidence="1 2">
    <name type="scientific">Trichonephila clavata</name>
    <name type="common">Joro spider</name>
    <name type="synonym">Nephila clavata</name>
    <dbReference type="NCBI Taxonomy" id="2740835"/>
    <lineage>
        <taxon>Eukaryota</taxon>
        <taxon>Metazoa</taxon>
        <taxon>Ecdysozoa</taxon>
        <taxon>Arthropoda</taxon>
        <taxon>Chelicerata</taxon>
        <taxon>Arachnida</taxon>
        <taxon>Araneae</taxon>
        <taxon>Araneomorphae</taxon>
        <taxon>Entelegynae</taxon>
        <taxon>Araneoidea</taxon>
        <taxon>Nephilidae</taxon>
        <taxon>Trichonephila</taxon>
    </lineage>
</organism>
<name>A0A8X6L0C4_TRICU</name>
<keyword evidence="2" id="KW-1185">Reference proteome</keyword>
<accession>A0A8X6L0C4</accession>
<comment type="caution">
    <text evidence="1">The sequence shown here is derived from an EMBL/GenBank/DDBJ whole genome shotgun (WGS) entry which is preliminary data.</text>
</comment>
<reference evidence="1" key="1">
    <citation type="submission" date="2020-07" db="EMBL/GenBank/DDBJ databases">
        <title>Multicomponent nature underlies the extraordinary mechanical properties of spider dragline silk.</title>
        <authorList>
            <person name="Kono N."/>
            <person name="Nakamura H."/>
            <person name="Mori M."/>
            <person name="Yoshida Y."/>
            <person name="Ohtoshi R."/>
            <person name="Malay A.D."/>
            <person name="Moran D.A.P."/>
            <person name="Tomita M."/>
            <person name="Numata K."/>
            <person name="Arakawa K."/>
        </authorList>
    </citation>
    <scope>NUCLEOTIDE SEQUENCE</scope>
</reference>
<proteinExistence type="predicted"/>
<dbReference type="AlphaFoldDB" id="A0A8X6L0C4"/>
<evidence type="ECO:0000313" key="1">
    <source>
        <dbReference type="EMBL" id="GFQ93095.1"/>
    </source>
</evidence>
<protein>
    <submittedName>
        <fullName evidence="1">Uncharacterized protein</fullName>
    </submittedName>
</protein>